<reference evidence="1 2" key="1">
    <citation type="submission" date="2022-05" db="EMBL/GenBank/DDBJ databases">
        <authorList>
            <consortium name="Genoscope - CEA"/>
            <person name="William W."/>
        </authorList>
    </citation>
    <scope>NUCLEOTIDE SEQUENCE [LARGE SCALE GENOMIC DNA]</scope>
</reference>
<sequence length="94" mass="10899">MQMAQFHLPPNLDLTDELYSRAASCNFKEKERMIRNKIVFSVSGKLQELLLRESNLGLKKAKEICRAFEITSRAKWEMSPPSEGYLIDKIEAQH</sequence>
<evidence type="ECO:0000313" key="2">
    <source>
        <dbReference type="Proteomes" id="UP001159405"/>
    </source>
</evidence>
<proteinExistence type="predicted"/>
<comment type="caution">
    <text evidence="1">The sequence shown here is derived from an EMBL/GenBank/DDBJ whole genome shotgun (WGS) entry which is preliminary data.</text>
</comment>
<organism evidence="1 2">
    <name type="scientific">Porites lobata</name>
    <dbReference type="NCBI Taxonomy" id="104759"/>
    <lineage>
        <taxon>Eukaryota</taxon>
        <taxon>Metazoa</taxon>
        <taxon>Cnidaria</taxon>
        <taxon>Anthozoa</taxon>
        <taxon>Hexacorallia</taxon>
        <taxon>Scleractinia</taxon>
        <taxon>Fungiina</taxon>
        <taxon>Poritidae</taxon>
        <taxon>Porites</taxon>
    </lineage>
</organism>
<accession>A0ABN8PQD0</accession>
<dbReference type="EMBL" id="CALNXK010000084">
    <property type="protein sequence ID" value="CAH3148653.1"/>
    <property type="molecule type" value="Genomic_DNA"/>
</dbReference>
<protein>
    <submittedName>
        <fullName evidence="1">Uncharacterized protein</fullName>
    </submittedName>
</protein>
<name>A0ABN8PQD0_9CNID</name>
<evidence type="ECO:0000313" key="1">
    <source>
        <dbReference type="EMBL" id="CAH3148653.1"/>
    </source>
</evidence>
<gene>
    <name evidence="1" type="ORF">PLOB_00046759</name>
</gene>
<keyword evidence="2" id="KW-1185">Reference proteome</keyword>
<dbReference type="Proteomes" id="UP001159405">
    <property type="component" value="Unassembled WGS sequence"/>
</dbReference>